<dbReference type="Gene3D" id="3.40.50.150">
    <property type="entry name" value="Vaccinia Virus protein VP39"/>
    <property type="match status" value="1"/>
</dbReference>
<reference evidence="1" key="1">
    <citation type="submission" date="2022-04" db="EMBL/GenBank/DDBJ databases">
        <title>Complete genome sequence of a cyanobacterium, Nostoc sp. SO-36, isolated in Antarctica.</title>
        <authorList>
            <person name="Kanesaki Y."/>
            <person name="Effendi D."/>
            <person name="Sakamoto T."/>
            <person name="Ohtani S."/>
            <person name="Awai K."/>
        </authorList>
    </citation>
    <scope>NUCLEOTIDE SEQUENCE</scope>
    <source>
        <strain evidence="1">SO-36</strain>
    </source>
</reference>
<organism evidence="1 2">
    <name type="scientific">Nostoc cf. commune SO-36</name>
    <dbReference type="NCBI Taxonomy" id="449208"/>
    <lineage>
        <taxon>Bacteria</taxon>
        <taxon>Bacillati</taxon>
        <taxon>Cyanobacteriota</taxon>
        <taxon>Cyanophyceae</taxon>
        <taxon>Nostocales</taxon>
        <taxon>Nostocaceae</taxon>
        <taxon>Nostoc</taxon>
    </lineage>
</organism>
<name>A0ABN6PYE4_NOSCO</name>
<dbReference type="Pfam" id="PF13489">
    <property type="entry name" value="Methyltransf_23"/>
    <property type="match status" value="1"/>
</dbReference>
<evidence type="ECO:0008006" key="3">
    <source>
        <dbReference type="Google" id="ProtNLM"/>
    </source>
</evidence>
<dbReference type="SUPFAM" id="SSF53335">
    <property type="entry name" value="S-adenosyl-L-methionine-dependent methyltransferases"/>
    <property type="match status" value="1"/>
</dbReference>
<dbReference type="EMBL" id="AP025732">
    <property type="protein sequence ID" value="BDI16048.1"/>
    <property type="molecule type" value="Genomic_DNA"/>
</dbReference>
<proteinExistence type="predicted"/>
<sequence length="219" mass="25301">MQLITSLDIRNSEYLSKNRLISYHHQLRLIFSLGNQVKNVLEIGIFNSLLTDLLKNNGYNVSTADVDPNLKPEMILDLTTDFSLPKDKFDAIVLFQVLEHFPYEQSEEALKKLAIATKKFLVISIPYCTQYLSFQLKTSFSGRPRHLLLNMPKFWSTKPVCDEHYWEMGLKGYPKKRILNSVANAGLTVKQEFIDPTYPYHYFLVLEKNSSNTLDSSLN</sequence>
<dbReference type="RefSeq" id="WP_251959285.1">
    <property type="nucleotide sequence ID" value="NZ_AP025732.1"/>
</dbReference>
<accession>A0ABN6PYE4</accession>
<evidence type="ECO:0000313" key="2">
    <source>
        <dbReference type="Proteomes" id="UP001055453"/>
    </source>
</evidence>
<gene>
    <name evidence="1" type="ORF">ANSO36C_18500</name>
</gene>
<protein>
    <recommendedName>
        <fullName evidence="3">Methyltransferase type 11</fullName>
    </recommendedName>
</protein>
<dbReference type="InterPro" id="IPR029063">
    <property type="entry name" value="SAM-dependent_MTases_sf"/>
</dbReference>
<keyword evidence="2" id="KW-1185">Reference proteome</keyword>
<evidence type="ECO:0000313" key="1">
    <source>
        <dbReference type="EMBL" id="BDI16048.1"/>
    </source>
</evidence>
<dbReference type="Proteomes" id="UP001055453">
    <property type="component" value="Chromosome"/>
</dbReference>